<protein>
    <recommendedName>
        <fullName evidence="2">DUF6594 domain-containing protein</fullName>
    </recommendedName>
</protein>
<reference evidence="3 4" key="1">
    <citation type="submission" date="2024-07" db="EMBL/GenBank/DDBJ databases">
        <title>Section-level genome sequencing and comparative genomics of Aspergillus sections Usti and Cavernicolus.</title>
        <authorList>
            <consortium name="Lawrence Berkeley National Laboratory"/>
            <person name="Nybo J.L."/>
            <person name="Vesth T.C."/>
            <person name="Theobald S."/>
            <person name="Frisvad J.C."/>
            <person name="Larsen T.O."/>
            <person name="Kjaerboelling I."/>
            <person name="Rothschild-Mancinelli K."/>
            <person name="Lyhne E.K."/>
            <person name="Kogle M.E."/>
            <person name="Barry K."/>
            <person name="Clum A."/>
            <person name="Na H."/>
            <person name="Ledsgaard L."/>
            <person name="Lin J."/>
            <person name="Lipzen A."/>
            <person name="Kuo A."/>
            <person name="Riley R."/>
            <person name="Mondo S."/>
            <person name="Labutti K."/>
            <person name="Haridas S."/>
            <person name="Pangalinan J."/>
            <person name="Salamov A.A."/>
            <person name="Simmons B.A."/>
            <person name="Magnuson J.K."/>
            <person name="Chen J."/>
            <person name="Drula E."/>
            <person name="Henrissat B."/>
            <person name="Wiebenga A."/>
            <person name="Lubbers R.J."/>
            <person name="Gomes A.C."/>
            <person name="Makela M.R."/>
            <person name="Stajich J."/>
            <person name="Grigoriev I.V."/>
            <person name="Mortensen U.H."/>
            <person name="De Vries R.P."/>
            <person name="Baker S.E."/>
            <person name="Andersen M.R."/>
        </authorList>
    </citation>
    <scope>NUCLEOTIDE SEQUENCE [LARGE SCALE GENOMIC DNA]</scope>
    <source>
        <strain evidence="3 4">CBS 209.92</strain>
    </source>
</reference>
<comment type="caution">
    <text evidence="3">The sequence shown here is derived from an EMBL/GenBank/DDBJ whole genome shotgun (WGS) entry which is preliminary data.</text>
</comment>
<name>A0ABR4FS45_9EURO</name>
<keyword evidence="1" id="KW-0812">Transmembrane</keyword>
<dbReference type="Proteomes" id="UP001610563">
    <property type="component" value="Unassembled WGS sequence"/>
</dbReference>
<gene>
    <name evidence="3" type="ORF">BJX66DRAFT_313489</name>
</gene>
<sequence length="304" mass="34139">MSPDLEHNGLELHYVKGFPSLAQFIARDYDHSTFILKRFDELTARNLLYLQSELADLQALQEQYDREDVKASWEAKEGRRDWEKFKSRADPNSGTEFSQEEQKRMDLALKIRKTLREYKETILLDSALLSMPRPSKRTQEAFRNHFHGVGSGSSAESRFSILQGSSETIYNNRDDLVTLVRPPAEDRISSFLRDHCPLLFLDRSRTHTAKGARDGSLAYLSSTRISVVAAILNIILAAAMLFGSIFNLYYVESPKRRLGIVAAYTVAFALCVGLLTNSGRAEVFAASAAYAAVLVVFVSGNLQS</sequence>
<feature type="transmembrane region" description="Helical" evidence="1">
    <location>
        <begin position="283"/>
        <end position="302"/>
    </location>
</feature>
<evidence type="ECO:0000256" key="1">
    <source>
        <dbReference type="SAM" id="Phobius"/>
    </source>
</evidence>
<evidence type="ECO:0000313" key="3">
    <source>
        <dbReference type="EMBL" id="KAL2786083.1"/>
    </source>
</evidence>
<dbReference type="EMBL" id="JBFTWV010000126">
    <property type="protein sequence ID" value="KAL2786083.1"/>
    <property type="molecule type" value="Genomic_DNA"/>
</dbReference>
<evidence type="ECO:0000313" key="4">
    <source>
        <dbReference type="Proteomes" id="UP001610563"/>
    </source>
</evidence>
<dbReference type="InterPro" id="IPR046529">
    <property type="entry name" value="DUF6594"/>
</dbReference>
<accession>A0ABR4FS45</accession>
<dbReference type="PANTHER" id="PTHR34502:SF4">
    <property type="entry name" value="DUF6594 DOMAIN-CONTAINING PROTEIN"/>
    <property type="match status" value="1"/>
</dbReference>
<dbReference type="PANTHER" id="PTHR34502">
    <property type="entry name" value="DUF6594 DOMAIN-CONTAINING PROTEIN-RELATED"/>
    <property type="match status" value="1"/>
</dbReference>
<keyword evidence="1" id="KW-0472">Membrane</keyword>
<organism evidence="3 4">
    <name type="scientific">Aspergillus keveii</name>
    <dbReference type="NCBI Taxonomy" id="714993"/>
    <lineage>
        <taxon>Eukaryota</taxon>
        <taxon>Fungi</taxon>
        <taxon>Dikarya</taxon>
        <taxon>Ascomycota</taxon>
        <taxon>Pezizomycotina</taxon>
        <taxon>Eurotiomycetes</taxon>
        <taxon>Eurotiomycetidae</taxon>
        <taxon>Eurotiales</taxon>
        <taxon>Aspergillaceae</taxon>
        <taxon>Aspergillus</taxon>
        <taxon>Aspergillus subgen. Nidulantes</taxon>
    </lineage>
</organism>
<keyword evidence="4" id="KW-1185">Reference proteome</keyword>
<dbReference type="Pfam" id="PF20237">
    <property type="entry name" value="DUF6594"/>
    <property type="match status" value="1"/>
</dbReference>
<keyword evidence="1" id="KW-1133">Transmembrane helix</keyword>
<feature type="transmembrane region" description="Helical" evidence="1">
    <location>
        <begin position="227"/>
        <end position="251"/>
    </location>
</feature>
<feature type="domain" description="DUF6594" evidence="2">
    <location>
        <begin position="18"/>
        <end position="295"/>
    </location>
</feature>
<evidence type="ECO:0000259" key="2">
    <source>
        <dbReference type="Pfam" id="PF20237"/>
    </source>
</evidence>
<feature type="transmembrane region" description="Helical" evidence="1">
    <location>
        <begin position="258"/>
        <end position="277"/>
    </location>
</feature>
<proteinExistence type="predicted"/>